<dbReference type="Gene3D" id="3.40.50.720">
    <property type="entry name" value="NAD(P)-binding Rossmann-like Domain"/>
    <property type="match status" value="1"/>
</dbReference>
<sequence length="239" mass="25501">MFSQQIVLITGVSRGIGKGLAHSFLQEGAQVYGICRSTDPIDGLENDRFTQLSGSVTDQAFITSAITEIIARHQKIDVLINNAGVAQDALFQTMSFAQFDHVLSTNFLGTLHLTQAVLPHMQKAQKGKIINMVSQSGVSGREGQANYACSKGAIIGLTRTVARQYGKDGIYCNALSPTFISTDMIDHIPQSIIEPVLSHTALGRVGSVQEISDATLYLASTASNYQTGAVVRLDGGLAV</sequence>
<protein>
    <recommendedName>
        <fullName evidence="4">3-oxoacyl-ACP reductase</fullName>
    </recommendedName>
</protein>
<dbReference type="InterPro" id="IPR050259">
    <property type="entry name" value="SDR"/>
</dbReference>
<comment type="similarity">
    <text evidence="1">Belongs to the short-chain dehydrogenases/reductases (SDR) family.</text>
</comment>
<evidence type="ECO:0000313" key="3">
    <source>
        <dbReference type="Proteomes" id="UP000615755"/>
    </source>
</evidence>
<dbReference type="PRINTS" id="PR00081">
    <property type="entry name" value="GDHRDH"/>
</dbReference>
<name>A0ABR9EHN3_9GAMM</name>
<dbReference type="InterPro" id="IPR020904">
    <property type="entry name" value="Sc_DH/Rdtase_CS"/>
</dbReference>
<dbReference type="SUPFAM" id="SSF51735">
    <property type="entry name" value="NAD(P)-binding Rossmann-fold domains"/>
    <property type="match status" value="1"/>
</dbReference>
<dbReference type="PANTHER" id="PTHR42879:SF2">
    <property type="entry name" value="3-OXOACYL-[ACYL-CARRIER-PROTEIN] REDUCTASE FABG"/>
    <property type="match status" value="1"/>
</dbReference>
<proteinExistence type="inferred from homology"/>
<organism evidence="2 3">
    <name type="scientific">Pseudoalteromonas aurantia 208</name>
    <dbReference type="NCBI Taxonomy" id="1314867"/>
    <lineage>
        <taxon>Bacteria</taxon>
        <taxon>Pseudomonadati</taxon>
        <taxon>Pseudomonadota</taxon>
        <taxon>Gammaproteobacteria</taxon>
        <taxon>Alteromonadales</taxon>
        <taxon>Pseudoalteromonadaceae</taxon>
        <taxon>Pseudoalteromonas</taxon>
    </lineage>
</organism>
<keyword evidence="3" id="KW-1185">Reference proteome</keyword>
<comment type="caution">
    <text evidence="2">The sequence shown here is derived from an EMBL/GenBank/DDBJ whole genome shotgun (WGS) entry which is preliminary data.</text>
</comment>
<evidence type="ECO:0000313" key="2">
    <source>
        <dbReference type="EMBL" id="MBE0370471.1"/>
    </source>
</evidence>
<dbReference type="InterPro" id="IPR002347">
    <property type="entry name" value="SDR_fam"/>
</dbReference>
<evidence type="ECO:0008006" key="4">
    <source>
        <dbReference type="Google" id="ProtNLM"/>
    </source>
</evidence>
<dbReference type="RefSeq" id="WP_192509580.1">
    <property type="nucleotide sequence ID" value="NZ_AQGV01000015.1"/>
</dbReference>
<evidence type="ECO:0000256" key="1">
    <source>
        <dbReference type="ARBA" id="ARBA00006484"/>
    </source>
</evidence>
<dbReference type="Proteomes" id="UP000615755">
    <property type="component" value="Unassembled WGS sequence"/>
</dbReference>
<accession>A0ABR9EHN3</accession>
<dbReference type="PRINTS" id="PR00080">
    <property type="entry name" value="SDRFAMILY"/>
</dbReference>
<gene>
    <name evidence="2" type="ORF">PAUR_b0520</name>
</gene>
<dbReference type="InterPro" id="IPR036291">
    <property type="entry name" value="NAD(P)-bd_dom_sf"/>
</dbReference>
<dbReference type="PROSITE" id="PS00061">
    <property type="entry name" value="ADH_SHORT"/>
    <property type="match status" value="1"/>
</dbReference>
<dbReference type="PANTHER" id="PTHR42879">
    <property type="entry name" value="3-OXOACYL-(ACYL-CARRIER-PROTEIN) REDUCTASE"/>
    <property type="match status" value="1"/>
</dbReference>
<reference evidence="2 3" key="1">
    <citation type="submission" date="2015-03" db="EMBL/GenBank/DDBJ databases">
        <title>Genome sequence of Pseudoalteromonas aurantia.</title>
        <authorList>
            <person name="Xie B.-B."/>
            <person name="Rong J.-C."/>
            <person name="Qin Q.-L."/>
            <person name="Zhang Y.-Z."/>
        </authorList>
    </citation>
    <scope>NUCLEOTIDE SEQUENCE [LARGE SCALE GENOMIC DNA]</scope>
    <source>
        <strain evidence="2 3">208</strain>
    </source>
</reference>
<dbReference type="Pfam" id="PF13561">
    <property type="entry name" value="adh_short_C2"/>
    <property type="match status" value="1"/>
</dbReference>
<dbReference type="EMBL" id="AQGV01000015">
    <property type="protein sequence ID" value="MBE0370471.1"/>
    <property type="molecule type" value="Genomic_DNA"/>
</dbReference>